<evidence type="ECO:0000313" key="2">
    <source>
        <dbReference type="EMBL" id="GMF61882.1"/>
    </source>
</evidence>
<dbReference type="AlphaFoldDB" id="A0A9W6YE38"/>
<gene>
    <name evidence="2" type="ORF">Pfra01_002695900</name>
</gene>
<accession>A0A9W6YE38</accession>
<proteinExistence type="predicted"/>
<dbReference type="OrthoDB" id="104412at2759"/>
<protein>
    <submittedName>
        <fullName evidence="2">Unnamed protein product</fullName>
    </submittedName>
</protein>
<name>A0A9W6YE38_9STRA</name>
<organism evidence="2 3">
    <name type="scientific">Phytophthora fragariaefolia</name>
    <dbReference type="NCBI Taxonomy" id="1490495"/>
    <lineage>
        <taxon>Eukaryota</taxon>
        <taxon>Sar</taxon>
        <taxon>Stramenopiles</taxon>
        <taxon>Oomycota</taxon>
        <taxon>Peronosporomycetes</taxon>
        <taxon>Peronosporales</taxon>
        <taxon>Peronosporaceae</taxon>
        <taxon>Phytophthora</taxon>
    </lineage>
</organism>
<dbReference type="Proteomes" id="UP001165121">
    <property type="component" value="Unassembled WGS sequence"/>
</dbReference>
<dbReference type="EMBL" id="BSXT01006063">
    <property type="protein sequence ID" value="GMF61882.1"/>
    <property type="molecule type" value="Genomic_DNA"/>
</dbReference>
<feature type="region of interest" description="Disordered" evidence="1">
    <location>
        <begin position="20"/>
        <end position="39"/>
    </location>
</feature>
<comment type="caution">
    <text evidence="2">The sequence shown here is derived from an EMBL/GenBank/DDBJ whole genome shotgun (WGS) entry which is preliminary data.</text>
</comment>
<sequence>MQQRKMKQQLKAKDLRVDANMSTGSPNAAATHVAREDRPHLADPEWEALQRLPTVIGEAAVATMLRMLSPSDQHGVALGVIMKEQREVATRATVSIPSTPRVESLYRQRQAKRHLTVPRPILRPMVKPSEGPEPMILSSATAAGSQQRRGSANAVVSGVETTFTTPVRAQRLCTRPMADVAIPGIATGSQTTKATSRRGPPCW</sequence>
<evidence type="ECO:0000313" key="3">
    <source>
        <dbReference type="Proteomes" id="UP001165121"/>
    </source>
</evidence>
<reference evidence="2" key="1">
    <citation type="submission" date="2023-04" db="EMBL/GenBank/DDBJ databases">
        <title>Phytophthora fragariaefolia NBRC 109709.</title>
        <authorList>
            <person name="Ichikawa N."/>
            <person name="Sato H."/>
            <person name="Tonouchi N."/>
        </authorList>
    </citation>
    <scope>NUCLEOTIDE SEQUENCE</scope>
    <source>
        <strain evidence="2">NBRC 109709</strain>
    </source>
</reference>
<keyword evidence="3" id="KW-1185">Reference proteome</keyword>
<evidence type="ECO:0000256" key="1">
    <source>
        <dbReference type="SAM" id="MobiDB-lite"/>
    </source>
</evidence>